<evidence type="ECO:0000313" key="2">
    <source>
        <dbReference type="EMBL" id="AES90843.1"/>
    </source>
</evidence>
<keyword evidence="4" id="KW-1185">Reference proteome</keyword>
<feature type="compositionally biased region" description="Low complexity" evidence="1">
    <location>
        <begin position="72"/>
        <end position="86"/>
    </location>
</feature>
<dbReference type="Proteomes" id="UP000002051">
    <property type="component" value="Chromosome 4"/>
</dbReference>
<reference evidence="2 4" key="1">
    <citation type="journal article" date="2011" name="Nature">
        <title>The Medicago genome provides insight into the evolution of rhizobial symbioses.</title>
        <authorList>
            <person name="Young N.D."/>
            <person name="Debelle F."/>
            <person name="Oldroyd G.E."/>
            <person name="Geurts R."/>
            <person name="Cannon S.B."/>
            <person name="Udvardi M.K."/>
            <person name="Benedito V.A."/>
            <person name="Mayer K.F."/>
            <person name="Gouzy J."/>
            <person name="Schoof H."/>
            <person name="Van de Peer Y."/>
            <person name="Proost S."/>
            <person name="Cook D.R."/>
            <person name="Meyers B.C."/>
            <person name="Spannagl M."/>
            <person name="Cheung F."/>
            <person name="De Mita S."/>
            <person name="Krishnakumar V."/>
            <person name="Gundlach H."/>
            <person name="Zhou S."/>
            <person name="Mudge J."/>
            <person name="Bharti A.K."/>
            <person name="Murray J.D."/>
            <person name="Naoumkina M.A."/>
            <person name="Rosen B."/>
            <person name="Silverstein K.A."/>
            <person name="Tang H."/>
            <person name="Rombauts S."/>
            <person name="Zhao P.X."/>
            <person name="Zhou P."/>
            <person name="Barbe V."/>
            <person name="Bardou P."/>
            <person name="Bechner M."/>
            <person name="Bellec A."/>
            <person name="Berger A."/>
            <person name="Berges H."/>
            <person name="Bidwell S."/>
            <person name="Bisseling T."/>
            <person name="Choisne N."/>
            <person name="Couloux A."/>
            <person name="Denny R."/>
            <person name="Deshpande S."/>
            <person name="Dai X."/>
            <person name="Doyle J.J."/>
            <person name="Dudez A.M."/>
            <person name="Farmer A.D."/>
            <person name="Fouteau S."/>
            <person name="Franken C."/>
            <person name="Gibelin C."/>
            <person name="Gish J."/>
            <person name="Goldstein S."/>
            <person name="Gonzalez A.J."/>
            <person name="Green P.J."/>
            <person name="Hallab A."/>
            <person name="Hartog M."/>
            <person name="Hua A."/>
            <person name="Humphray S.J."/>
            <person name="Jeong D.H."/>
            <person name="Jing Y."/>
            <person name="Jocker A."/>
            <person name="Kenton S.M."/>
            <person name="Kim D.J."/>
            <person name="Klee K."/>
            <person name="Lai H."/>
            <person name="Lang C."/>
            <person name="Lin S."/>
            <person name="Macmil S.L."/>
            <person name="Magdelenat G."/>
            <person name="Matthews L."/>
            <person name="McCorrison J."/>
            <person name="Monaghan E.L."/>
            <person name="Mun J.H."/>
            <person name="Najar F.Z."/>
            <person name="Nicholson C."/>
            <person name="Noirot C."/>
            <person name="O'Bleness M."/>
            <person name="Paule C.R."/>
            <person name="Poulain J."/>
            <person name="Prion F."/>
            <person name="Qin B."/>
            <person name="Qu C."/>
            <person name="Retzel E.F."/>
            <person name="Riddle C."/>
            <person name="Sallet E."/>
            <person name="Samain S."/>
            <person name="Samson N."/>
            <person name="Sanders I."/>
            <person name="Saurat O."/>
            <person name="Scarpelli C."/>
            <person name="Schiex T."/>
            <person name="Segurens B."/>
            <person name="Severin A.J."/>
            <person name="Sherrier D.J."/>
            <person name="Shi R."/>
            <person name="Sims S."/>
            <person name="Singer S.R."/>
            <person name="Sinharoy S."/>
            <person name="Sterck L."/>
            <person name="Viollet A."/>
            <person name="Wang B.B."/>
            <person name="Wang K."/>
            <person name="Wang M."/>
            <person name="Wang X."/>
            <person name="Warfsmann J."/>
            <person name="Weissenbach J."/>
            <person name="White D.D."/>
            <person name="White J.D."/>
            <person name="Wiley G.B."/>
            <person name="Wincker P."/>
            <person name="Xing Y."/>
            <person name="Yang L."/>
            <person name="Yao Z."/>
            <person name="Ying F."/>
            <person name="Zhai J."/>
            <person name="Zhou L."/>
            <person name="Zuber A."/>
            <person name="Denarie J."/>
            <person name="Dixon R.A."/>
            <person name="May G.D."/>
            <person name="Schwartz D.C."/>
            <person name="Rogers J."/>
            <person name="Quetier F."/>
            <person name="Town C.D."/>
            <person name="Roe B.A."/>
        </authorList>
    </citation>
    <scope>NUCLEOTIDE SEQUENCE [LARGE SCALE GENOMIC DNA]</scope>
    <source>
        <strain evidence="2">A17</strain>
        <strain evidence="3 4">cv. Jemalong A17</strain>
    </source>
</reference>
<dbReference type="EMBL" id="CM001220">
    <property type="protein sequence ID" value="AES90843.1"/>
    <property type="molecule type" value="Genomic_DNA"/>
</dbReference>
<sequence length="127" mass="14364">MVSEPLQYPLGHLPSGFRYRTTHHLCPQTKPNSLKVDFDATKEVISPCNYYRDTPYLLSYSTFVKLPYETTENSSEISSTISTETEVNGRSEVDSKSANTYTSDEKKKTKACRIQGPPTDSRTKSKE</sequence>
<proteinExistence type="predicted"/>
<dbReference type="HOGENOM" id="CLU_1973814_0_0_1"/>
<protein>
    <submittedName>
        <fullName evidence="2 3">Uncharacterized protein</fullName>
    </submittedName>
</protein>
<evidence type="ECO:0000256" key="1">
    <source>
        <dbReference type="SAM" id="MobiDB-lite"/>
    </source>
</evidence>
<reference evidence="3" key="3">
    <citation type="submission" date="2015-04" db="UniProtKB">
        <authorList>
            <consortium name="EnsemblPlants"/>
        </authorList>
    </citation>
    <scope>IDENTIFICATION</scope>
    <source>
        <strain evidence="3">cv. Jemalong A17</strain>
    </source>
</reference>
<organism evidence="2 4">
    <name type="scientific">Medicago truncatula</name>
    <name type="common">Barrel medic</name>
    <name type="synonym">Medicago tribuloides</name>
    <dbReference type="NCBI Taxonomy" id="3880"/>
    <lineage>
        <taxon>Eukaryota</taxon>
        <taxon>Viridiplantae</taxon>
        <taxon>Streptophyta</taxon>
        <taxon>Embryophyta</taxon>
        <taxon>Tracheophyta</taxon>
        <taxon>Spermatophyta</taxon>
        <taxon>Magnoliopsida</taxon>
        <taxon>eudicotyledons</taxon>
        <taxon>Gunneridae</taxon>
        <taxon>Pentapetalae</taxon>
        <taxon>rosids</taxon>
        <taxon>fabids</taxon>
        <taxon>Fabales</taxon>
        <taxon>Fabaceae</taxon>
        <taxon>Papilionoideae</taxon>
        <taxon>50 kb inversion clade</taxon>
        <taxon>NPAAA clade</taxon>
        <taxon>Hologalegina</taxon>
        <taxon>IRL clade</taxon>
        <taxon>Trifolieae</taxon>
        <taxon>Medicago</taxon>
    </lineage>
</organism>
<dbReference type="AlphaFoldDB" id="G7JHM2"/>
<reference evidence="2 4" key="2">
    <citation type="journal article" date="2014" name="BMC Genomics">
        <title>An improved genome release (version Mt4.0) for the model legume Medicago truncatula.</title>
        <authorList>
            <person name="Tang H."/>
            <person name="Krishnakumar V."/>
            <person name="Bidwell S."/>
            <person name="Rosen B."/>
            <person name="Chan A."/>
            <person name="Zhou S."/>
            <person name="Gentzbittel L."/>
            <person name="Childs K.L."/>
            <person name="Yandell M."/>
            <person name="Gundlach H."/>
            <person name="Mayer K.F."/>
            <person name="Schwartz D.C."/>
            <person name="Town C.D."/>
        </authorList>
    </citation>
    <scope>GENOME REANNOTATION</scope>
    <source>
        <strain evidence="3 4">cv. Jemalong A17</strain>
    </source>
</reference>
<evidence type="ECO:0000313" key="3">
    <source>
        <dbReference type="EnsemblPlants" id="AES90843"/>
    </source>
</evidence>
<feature type="region of interest" description="Disordered" evidence="1">
    <location>
        <begin position="72"/>
        <end position="127"/>
    </location>
</feature>
<evidence type="ECO:0000313" key="4">
    <source>
        <dbReference type="Proteomes" id="UP000002051"/>
    </source>
</evidence>
<dbReference type="PaxDb" id="3880-AES90843"/>
<accession>G7JHM2</accession>
<gene>
    <name evidence="2" type="ordered locus">MTR_4g098770</name>
</gene>
<dbReference type="EnsemblPlants" id="AES90843">
    <property type="protein sequence ID" value="AES90843"/>
    <property type="gene ID" value="MTR_4g098770"/>
</dbReference>
<name>G7JHM2_MEDTR</name>